<dbReference type="InterPro" id="IPR011051">
    <property type="entry name" value="RmlC_Cupin_sf"/>
</dbReference>
<keyword evidence="2" id="KW-0238">DNA-binding</keyword>
<reference evidence="5" key="1">
    <citation type="submission" date="2020-10" db="EMBL/GenBank/DDBJ databases">
        <authorList>
            <person name="Gilroy R."/>
        </authorList>
    </citation>
    <scope>NUCLEOTIDE SEQUENCE</scope>
    <source>
        <strain evidence="5">ChiSjej4B22-8349</strain>
    </source>
</reference>
<dbReference type="GO" id="GO:0003700">
    <property type="term" value="F:DNA-binding transcription factor activity"/>
    <property type="evidence" value="ECO:0007669"/>
    <property type="project" value="InterPro"/>
</dbReference>
<evidence type="ECO:0000256" key="2">
    <source>
        <dbReference type="ARBA" id="ARBA00023125"/>
    </source>
</evidence>
<dbReference type="InterPro" id="IPR018060">
    <property type="entry name" value="HTH_AraC"/>
</dbReference>
<dbReference type="PANTHER" id="PTHR43280:SF28">
    <property type="entry name" value="HTH-TYPE TRANSCRIPTIONAL ACTIVATOR RHAS"/>
    <property type="match status" value="1"/>
</dbReference>
<evidence type="ECO:0000313" key="5">
    <source>
        <dbReference type="EMBL" id="HIU95347.1"/>
    </source>
</evidence>
<dbReference type="AlphaFoldDB" id="A0A9D1N5X3"/>
<keyword evidence="1" id="KW-0805">Transcription regulation</keyword>
<accession>A0A9D1N5X3</accession>
<dbReference type="SUPFAM" id="SSF46689">
    <property type="entry name" value="Homeodomain-like"/>
    <property type="match status" value="2"/>
</dbReference>
<organism evidence="5 6">
    <name type="scientific">Candidatus Allocopromorpha excrementipullorum</name>
    <dbReference type="NCBI Taxonomy" id="2840743"/>
    <lineage>
        <taxon>Bacteria</taxon>
        <taxon>Bacillati</taxon>
        <taxon>Bacillota</taxon>
        <taxon>Clostridia</taxon>
        <taxon>Eubacteriales</taxon>
        <taxon>Eubacteriaceae</taxon>
        <taxon>Eubacteriaceae incertae sedis</taxon>
        <taxon>Candidatus Allocopromorpha</taxon>
    </lineage>
</organism>
<protein>
    <submittedName>
        <fullName evidence="5">Helix-turn-helix transcriptional regulator</fullName>
    </submittedName>
</protein>
<evidence type="ECO:0000256" key="1">
    <source>
        <dbReference type="ARBA" id="ARBA00023015"/>
    </source>
</evidence>
<evidence type="ECO:0000313" key="6">
    <source>
        <dbReference type="Proteomes" id="UP000824130"/>
    </source>
</evidence>
<dbReference type="EMBL" id="DVOB01000032">
    <property type="protein sequence ID" value="HIU95347.1"/>
    <property type="molecule type" value="Genomic_DNA"/>
</dbReference>
<dbReference type="InterPro" id="IPR013096">
    <property type="entry name" value="Cupin_2"/>
</dbReference>
<dbReference type="InterPro" id="IPR009057">
    <property type="entry name" value="Homeodomain-like_sf"/>
</dbReference>
<dbReference type="Pfam" id="PF12833">
    <property type="entry name" value="HTH_18"/>
    <property type="match status" value="1"/>
</dbReference>
<proteinExistence type="predicted"/>
<evidence type="ECO:0000259" key="4">
    <source>
        <dbReference type="PROSITE" id="PS01124"/>
    </source>
</evidence>
<dbReference type="Proteomes" id="UP000824130">
    <property type="component" value="Unassembled WGS sequence"/>
</dbReference>
<name>A0A9D1N5X3_9FIRM</name>
<dbReference type="SMART" id="SM00342">
    <property type="entry name" value="HTH_ARAC"/>
    <property type="match status" value="1"/>
</dbReference>
<dbReference type="GO" id="GO:0043565">
    <property type="term" value="F:sequence-specific DNA binding"/>
    <property type="evidence" value="ECO:0007669"/>
    <property type="project" value="InterPro"/>
</dbReference>
<dbReference type="Pfam" id="PF07883">
    <property type="entry name" value="Cupin_2"/>
    <property type="match status" value="1"/>
</dbReference>
<dbReference type="SUPFAM" id="SSF51182">
    <property type="entry name" value="RmlC-like cupins"/>
    <property type="match status" value="1"/>
</dbReference>
<gene>
    <name evidence="5" type="ORF">IAD25_01355</name>
</gene>
<evidence type="ECO:0000256" key="3">
    <source>
        <dbReference type="ARBA" id="ARBA00023163"/>
    </source>
</evidence>
<dbReference type="PROSITE" id="PS01124">
    <property type="entry name" value="HTH_ARAC_FAMILY_2"/>
    <property type="match status" value="1"/>
</dbReference>
<sequence length="317" mass="37202">MQYTEQIGYKSEARIKARLESIEYYPFHIHENSLEIICVLNGTVEICDSAATYTLSYGDVHMFNSGIPHRITSSDPESIILTVQIDLNHYKYHFKGLEDISFICDTYSDRDLYSMDIKYLRFMLARTYQLYTENGSAIRLEQHARELLELLLSQFVQYVYREDEKKKVHIVRLQNTGHIYKNYDRMYRVVDYVRRHYSEKLSLTGLAEMEFLSPAHLSRYIKDTLGLSFSQLISLTRCENAAHLLSAANKTVDQIAAETGFANRNHMAVQFKKWYDKTPSGYRDAIREDLKPTATIKHRTFDYDFAKVLLDMHLDEY</sequence>
<dbReference type="PANTHER" id="PTHR43280">
    <property type="entry name" value="ARAC-FAMILY TRANSCRIPTIONAL REGULATOR"/>
    <property type="match status" value="1"/>
</dbReference>
<dbReference type="InterPro" id="IPR014710">
    <property type="entry name" value="RmlC-like_jellyroll"/>
</dbReference>
<keyword evidence="3" id="KW-0804">Transcription</keyword>
<comment type="caution">
    <text evidence="5">The sequence shown here is derived from an EMBL/GenBank/DDBJ whole genome shotgun (WGS) entry which is preliminary data.</text>
</comment>
<dbReference type="Gene3D" id="1.10.10.60">
    <property type="entry name" value="Homeodomain-like"/>
    <property type="match status" value="2"/>
</dbReference>
<dbReference type="CDD" id="cd02208">
    <property type="entry name" value="cupin_RmlC-like"/>
    <property type="match status" value="1"/>
</dbReference>
<reference evidence="5" key="2">
    <citation type="journal article" date="2021" name="PeerJ">
        <title>Extensive microbial diversity within the chicken gut microbiome revealed by metagenomics and culture.</title>
        <authorList>
            <person name="Gilroy R."/>
            <person name="Ravi A."/>
            <person name="Getino M."/>
            <person name="Pursley I."/>
            <person name="Horton D.L."/>
            <person name="Alikhan N.F."/>
            <person name="Baker D."/>
            <person name="Gharbi K."/>
            <person name="Hall N."/>
            <person name="Watson M."/>
            <person name="Adriaenssens E.M."/>
            <person name="Foster-Nyarko E."/>
            <person name="Jarju S."/>
            <person name="Secka A."/>
            <person name="Antonio M."/>
            <person name="Oren A."/>
            <person name="Chaudhuri R.R."/>
            <person name="La Ragione R."/>
            <person name="Hildebrand F."/>
            <person name="Pallen M.J."/>
        </authorList>
    </citation>
    <scope>NUCLEOTIDE SEQUENCE</scope>
    <source>
        <strain evidence="5">ChiSjej4B22-8349</strain>
    </source>
</reference>
<feature type="domain" description="HTH araC/xylS-type" evidence="4">
    <location>
        <begin position="187"/>
        <end position="285"/>
    </location>
</feature>
<dbReference type="Gene3D" id="2.60.120.10">
    <property type="entry name" value="Jelly Rolls"/>
    <property type="match status" value="1"/>
</dbReference>